<dbReference type="EMBL" id="BLBC01000005">
    <property type="protein sequence ID" value="GET45358.1"/>
    <property type="molecule type" value="Genomic_DNA"/>
</dbReference>
<reference evidence="3" key="1">
    <citation type="journal article" date="2020" name="Int. J. Syst. Evol. Microbiol.">
        <title>Capnocytophaga felis sp. nov. isolated from the feline oral cavity.</title>
        <authorList>
            <person name="Suzuki M."/>
            <person name="Umeda K."/>
            <person name="Kimura M."/>
            <person name="Imaoka K."/>
            <person name="Morikawa S."/>
            <person name="Maeda K."/>
        </authorList>
    </citation>
    <scope>NUCLEOTIDE SEQUENCE [LARGE SCALE GENOMIC DNA]</scope>
    <source>
        <strain evidence="3">KC07070</strain>
    </source>
</reference>
<protein>
    <recommendedName>
        <fullName evidence="1">Beta-lactamase-related domain-containing protein</fullName>
    </recommendedName>
</protein>
<dbReference type="InterPro" id="IPR012338">
    <property type="entry name" value="Beta-lactam/transpept-like"/>
</dbReference>
<keyword evidence="3" id="KW-1185">Reference proteome</keyword>
<dbReference type="InterPro" id="IPR001466">
    <property type="entry name" value="Beta-lactam-related"/>
</dbReference>
<dbReference type="Proteomes" id="UP000398217">
    <property type="component" value="Unassembled WGS sequence"/>
</dbReference>
<feature type="domain" description="Beta-lactamase-related" evidence="1">
    <location>
        <begin position="88"/>
        <end position="356"/>
    </location>
</feature>
<dbReference type="SUPFAM" id="SSF56601">
    <property type="entry name" value="beta-lactamase/transpeptidase-like"/>
    <property type="match status" value="1"/>
</dbReference>
<name>A0A5M4B766_9FLAO</name>
<dbReference type="OrthoDB" id="9773047at2"/>
<dbReference type="PANTHER" id="PTHR43283">
    <property type="entry name" value="BETA-LACTAMASE-RELATED"/>
    <property type="match status" value="1"/>
</dbReference>
<dbReference type="AlphaFoldDB" id="A0A5M4B766"/>
<sequence length="388" mass="44090">MKYVKKIFIGLVILLLLVVAGMYASGYGYIIKAVCIIYGSGHKTAFLSDYEKFDNRTVSKGTESQPWALHKSYNRVKPTKDLERLHEKYKSVAFLIFKNDSIWHEQYFDGYSEKSKSNSFSMAKSYVSALLGKAILDGYIKSLNQPVAEFLPEFSEGLASKLTVGDLASMASGSDWDESYYSPFSITTQAYFDTDLREVMQRVKIIEEPGKKYVYQSGNTQLLAMILEKATSKTLSDYLSESIWKPLGAESDALWQVDSDTNGMEKAYCCIASNARDFARLGKLYHNYGKWNGRQVLDSVFVAKSIQSRFPESPEYGYGMWLLTHNGRKFFMMRGHLGQYVIVQPEDNIMIARLGHLKGIEEEGGDPFTEDIYGYIDETYKMLENNAQ</sequence>
<dbReference type="Pfam" id="PF00144">
    <property type="entry name" value="Beta-lactamase"/>
    <property type="match status" value="1"/>
</dbReference>
<evidence type="ECO:0000313" key="3">
    <source>
        <dbReference type="Proteomes" id="UP000398217"/>
    </source>
</evidence>
<dbReference type="PANTHER" id="PTHR43283:SF7">
    <property type="entry name" value="BETA-LACTAMASE-RELATED DOMAIN-CONTAINING PROTEIN"/>
    <property type="match status" value="1"/>
</dbReference>
<evidence type="ECO:0000259" key="1">
    <source>
        <dbReference type="Pfam" id="PF00144"/>
    </source>
</evidence>
<gene>
    <name evidence="2" type="ORF">RCZ01_06600</name>
</gene>
<proteinExistence type="predicted"/>
<accession>A0A5M4B766</accession>
<dbReference type="InterPro" id="IPR050789">
    <property type="entry name" value="Diverse_Enzym_Activities"/>
</dbReference>
<dbReference type="RefSeq" id="WP_155284319.1">
    <property type="nucleotide sequence ID" value="NZ_BLBC01000005.1"/>
</dbReference>
<evidence type="ECO:0000313" key="2">
    <source>
        <dbReference type="EMBL" id="GET45358.1"/>
    </source>
</evidence>
<comment type="caution">
    <text evidence="2">The sequence shown here is derived from an EMBL/GenBank/DDBJ whole genome shotgun (WGS) entry which is preliminary data.</text>
</comment>
<organism evidence="2 3">
    <name type="scientific">Capnocytophaga felis</name>
    <dbReference type="NCBI Taxonomy" id="2267611"/>
    <lineage>
        <taxon>Bacteria</taxon>
        <taxon>Pseudomonadati</taxon>
        <taxon>Bacteroidota</taxon>
        <taxon>Flavobacteriia</taxon>
        <taxon>Flavobacteriales</taxon>
        <taxon>Flavobacteriaceae</taxon>
        <taxon>Capnocytophaga</taxon>
    </lineage>
</organism>
<dbReference type="Gene3D" id="3.40.710.10">
    <property type="entry name" value="DD-peptidase/beta-lactamase superfamily"/>
    <property type="match status" value="1"/>
</dbReference>